<dbReference type="PROSITE" id="PS50005">
    <property type="entry name" value="TPR"/>
    <property type="match status" value="3"/>
</dbReference>
<keyword evidence="8" id="KW-1185">Reference proteome</keyword>
<dbReference type="GO" id="GO:0006508">
    <property type="term" value="P:proteolysis"/>
    <property type="evidence" value="ECO:0007669"/>
    <property type="project" value="InterPro"/>
</dbReference>
<evidence type="ECO:0000256" key="3">
    <source>
        <dbReference type="ARBA" id="ARBA00022803"/>
    </source>
</evidence>
<dbReference type="Pfam" id="PF13414">
    <property type="entry name" value="TPR_11"/>
    <property type="match status" value="1"/>
</dbReference>
<dbReference type="AlphaFoldDB" id="A0A328AI32"/>
<keyword evidence="3 4" id="KW-0802">TPR repeat</keyword>
<gene>
    <name evidence="7" type="ORF">DJ017_06410</name>
</gene>
<dbReference type="PANTHER" id="PTHR44858:SF1">
    <property type="entry name" value="UDP-N-ACETYLGLUCOSAMINE--PEPTIDE N-ACETYLGLUCOSAMINYLTRANSFERASE SPINDLY-RELATED"/>
    <property type="match status" value="1"/>
</dbReference>
<dbReference type="GO" id="GO:0004190">
    <property type="term" value="F:aspartic-type endopeptidase activity"/>
    <property type="evidence" value="ECO:0007669"/>
    <property type="project" value="InterPro"/>
</dbReference>
<evidence type="ECO:0000313" key="8">
    <source>
        <dbReference type="Proteomes" id="UP000249254"/>
    </source>
</evidence>
<feature type="domain" description="Peptidase A2" evidence="6">
    <location>
        <begin position="202"/>
        <end position="243"/>
    </location>
</feature>
<comment type="caution">
    <text evidence="7">The sequence shown here is derived from an EMBL/GenBank/DDBJ whole genome shotgun (WGS) entry which is preliminary data.</text>
</comment>
<dbReference type="InterPro" id="IPR019734">
    <property type="entry name" value="TPR_rpt"/>
</dbReference>
<dbReference type="Pfam" id="PF13650">
    <property type="entry name" value="Asp_protease_2"/>
    <property type="match status" value="2"/>
</dbReference>
<dbReference type="OrthoDB" id="98874at2"/>
<protein>
    <recommendedName>
        <fullName evidence="6">Peptidase A2 domain-containing protein</fullName>
    </recommendedName>
</protein>
<feature type="repeat" description="TPR" evidence="4">
    <location>
        <begin position="335"/>
        <end position="368"/>
    </location>
</feature>
<proteinExistence type="predicted"/>
<evidence type="ECO:0000259" key="6">
    <source>
        <dbReference type="PROSITE" id="PS50175"/>
    </source>
</evidence>
<evidence type="ECO:0000256" key="4">
    <source>
        <dbReference type="PROSITE-ProRule" id="PRU00339"/>
    </source>
</evidence>
<keyword evidence="1" id="KW-0677">Repeat</keyword>
<sequence>MGGKAWMAGLTAAMTISGVATAAPPAKCGLAKVAELPVTMRGRGPLVHVKIDGQDTALTADSGAFFSMLTPGAAQRLGLSTHPLPAGMEVRGAGRTINASVATAKTMEISGSTLRHVDFLVGGQPLATETDGLLGQNILGVLDVEYDLANGVIRLMKAEGDCRTASLAYWSKDMPLGMMTIEPQSPLEPALRGRASINDKSIEVSFDTGAAVTLIKEPAARRLGLATKDAPFKSGGVISGIGGGMDDSWIATIGSFEIGGEQVKNTQMTVTRLTGVGSDLIIGADFFLSHRVLVARSQHRLYFTYNGGPVFRLERPAAQQVAAADGAAEETLADAATYDRRGAAFLARREARRAIADFSKAVELEPKNPEHLVNRAYAYLGAGQPLLAMSDFDQALALKPDDLRALEGRGGLYLASHELTRAKADFSVALSHAPPDSMLPIEVAGAYAQAGDFTQSMTMYDAWIAAHGHDERLARALNGRCWARALSGRDLQLALDDCDAALRRATVAGFLDSRGLVHLRMGHWDKAIADYDAALKLRPDLSWSLYGRGLAKLAKGATADGQADIKAALAISPNIAKEAGRYGVTPVASAEPAAAQTAGGPG</sequence>
<dbReference type="PROSITE" id="PS50175">
    <property type="entry name" value="ASP_PROT_RETROV"/>
    <property type="match status" value="1"/>
</dbReference>
<organism evidence="7 8">
    <name type="scientific">Phenylobacterium soli</name>
    <dbReference type="NCBI Taxonomy" id="2170551"/>
    <lineage>
        <taxon>Bacteria</taxon>
        <taxon>Pseudomonadati</taxon>
        <taxon>Pseudomonadota</taxon>
        <taxon>Alphaproteobacteria</taxon>
        <taxon>Caulobacterales</taxon>
        <taxon>Caulobacteraceae</taxon>
        <taxon>Phenylobacterium</taxon>
    </lineage>
</organism>
<dbReference type="SUPFAM" id="SSF50630">
    <property type="entry name" value="Acid proteases"/>
    <property type="match status" value="2"/>
</dbReference>
<accession>A0A328AI32</accession>
<dbReference type="Gene3D" id="2.40.70.10">
    <property type="entry name" value="Acid Proteases"/>
    <property type="match status" value="2"/>
</dbReference>
<dbReference type="GO" id="GO:0046813">
    <property type="term" value="P:receptor-mediated virion attachment to host cell"/>
    <property type="evidence" value="ECO:0007669"/>
    <property type="project" value="TreeGrafter"/>
</dbReference>
<dbReference type="InterPro" id="IPR001995">
    <property type="entry name" value="Peptidase_A2_cat"/>
</dbReference>
<dbReference type="InterPro" id="IPR011990">
    <property type="entry name" value="TPR-like_helical_dom_sf"/>
</dbReference>
<dbReference type="SMART" id="SM00028">
    <property type="entry name" value="TPR"/>
    <property type="match status" value="5"/>
</dbReference>
<keyword evidence="5" id="KW-0732">Signal</keyword>
<dbReference type="EMBL" id="QFYQ01000001">
    <property type="protein sequence ID" value="RAK54177.1"/>
    <property type="molecule type" value="Genomic_DNA"/>
</dbReference>
<keyword evidence="2" id="KW-0378">Hydrolase</keyword>
<dbReference type="InterPro" id="IPR034122">
    <property type="entry name" value="Retropepsin-like_bacterial"/>
</dbReference>
<dbReference type="Pfam" id="PF13432">
    <property type="entry name" value="TPR_16"/>
    <property type="match status" value="1"/>
</dbReference>
<dbReference type="SUPFAM" id="SSF48452">
    <property type="entry name" value="TPR-like"/>
    <property type="match status" value="1"/>
</dbReference>
<evidence type="ECO:0000256" key="1">
    <source>
        <dbReference type="ARBA" id="ARBA00022737"/>
    </source>
</evidence>
<dbReference type="InterPro" id="IPR021109">
    <property type="entry name" value="Peptidase_aspartic_dom_sf"/>
</dbReference>
<dbReference type="InterPro" id="IPR050498">
    <property type="entry name" value="Ycf3"/>
</dbReference>
<reference evidence="8" key="1">
    <citation type="submission" date="2018-05" db="EMBL/GenBank/DDBJ databases">
        <authorList>
            <person name="Li X."/>
        </authorList>
    </citation>
    <scope>NUCLEOTIDE SEQUENCE [LARGE SCALE GENOMIC DNA]</scope>
    <source>
        <strain evidence="8">LX32</strain>
    </source>
</reference>
<feature type="repeat" description="TPR" evidence="4">
    <location>
        <begin position="508"/>
        <end position="541"/>
    </location>
</feature>
<dbReference type="Proteomes" id="UP000249254">
    <property type="component" value="Unassembled WGS sequence"/>
</dbReference>
<evidence type="ECO:0000256" key="2">
    <source>
        <dbReference type="ARBA" id="ARBA00022801"/>
    </source>
</evidence>
<feature type="repeat" description="TPR" evidence="4">
    <location>
        <begin position="369"/>
        <end position="402"/>
    </location>
</feature>
<feature type="signal peptide" evidence="5">
    <location>
        <begin position="1"/>
        <end position="22"/>
    </location>
</feature>
<name>A0A328AI32_9CAUL</name>
<evidence type="ECO:0000256" key="5">
    <source>
        <dbReference type="SAM" id="SignalP"/>
    </source>
</evidence>
<dbReference type="CDD" id="cd05483">
    <property type="entry name" value="retropepsin_like_bacteria"/>
    <property type="match status" value="2"/>
</dbReference>
<feature type="chain" id="PRO_5016301718" description="Peptidase A2 domain-containing protein" evidence="5">
    <location>
        <begin position="23"/>
        <end position="602"/>
    </location>
</feature>
<dbReference type="PANTHER" id="PTHR44858">
    <property type="entry name" value="TETRATRICOPEPTIDE REPEAT PROTEIN 6"/>
    <property type="match status" value="1"/>
</dbReference>
<evidence type="ECO:0000313" key="7">
    <source>
        <dbReference type="EMBL" id="RAK54177.1"/>
    </source>
</evidence>
<dbReference type="GO" id="GO:0009279">
    <property type="term" value="C:cell outer membrane"/>
    <property type="evidence" value="ECO:0007669"/>
    <property type="project" value="TreeGrafter"/>
</dbReference>
<dbReference type="Gene3D" id="1.25.40.10">
    <property type="entry name" value="Tetratricopeptide repeat domain"/>
    <property type="match status" value="2"/>
</dbReference>